<dbReference type="AlphaFoldDB" id="A0A915PC65"/>
<protein>
    <submittedName>
        <fullName evidence="2">Uncharacterized protein</fullName>
    </submittedName>
</protein>
<dbReference type="Proteomes" id="UP000887581">
    <property type="component" value="Unplaced"/>
</dbReference>
<organism evidence="1 2">
    <name type="scientific">Setaria digitata</name>
    <dbReference type="NCBI Taxonomy" id="48799"/>
    <lineage>
        <taxon>Eukaryota</taxon>
        <taxon>Metazoa</taxon>
        <taxon>Ecdysozoa</taxon>
        <taxon>Nematoda</taxon>
        <taxon>Chromadorea</taxon>
        <taxon>Rhabditida</taxon>
        <taxon>Spirurina</taxon>
        <taxon>Spiruromorpha</taxon>
        <taxon>Filarioidea</taxon>
        <taxon>Setariidae</taxon>
        <taxon>Setaria</taxon>
    </lineage>
</organism>
<accession>A0A915PC65</accession>
<evidence type="ECO:0000313" key="1">
    <source>
        <dbReference type="Proteomes" id="UP000887581"/>
    </source>
</evidence>
<sequence length="85" mass="9875">MKCDRMSNKFRFRTSVALLHAERILDAQRQNSDSILGVRVSGMEMFNIYKAFHGRLNTSYWRRDDGEKVSSSLNLESFFTILLPA</sequence>
<dbReference type="WBParaSite" id="sdigi.contig1.g70.t1">
    <property type="protein sequence ID" value="sdigi.contig1.g70.t1"/>
    <property type="gene ID" value="sdigi.contig1.g70"/>
</dbReference>
<evidence type="ECO:0000313" key="2">
    <source>
        <dbReference type="WBParaSite" id="sdigi.contig1.g70.t1"/>
    </source>
</evidence>
<proteinExistence type="predicted"/>
<reference evidence="2" key="1">
    <citation type="submission" date="2022-11" db="UniProtKB">
        <authorList>
            <consortium name="WormBaseParasite"/>
        </authorList>
    </citation>
    <scope>IDENTIFICATION</scope>
</reference>
<name>A0A915PC65_9BILA</name>
<keyword evidence="1" id="KW-1185">Reference proteome</keyword>